<accession>A0A2W2C5M5</accession>
<name>A0A2W2C5M5_9ACTN</name>
<dbReference type="Gene3D" id="1.25.40.10">
    <property type="entry name" value="Tetratricopeptide repeat domain"/>
    <property type="match status" value="1"/>
</dbReference>
<dbReference type="SUPFAM" id="SSF48452">
    <property type="entry name" value="TPR-like"/>
    <property type="match status" value="1"/>
</dbReference>
<evidence type="ECO:0000313" key="2">
    <source>
        <dbReference type="Proteomes" id="UP000248764"/>
    </source>
</evidence>
<keyword evidence="2" id="KW-1185">Reference proteome</keyword>
<reference evidence="1 2" key="1">
    <citation type="submission" date="2018-01" db="EMBL/GenBank/DDBJ databases">
        <title>Draft genome sequence of Jiangella sp. GTF31.</title>
        <authorList>
            <person name="Sahin N."/>
            <person name="Ay H."/>
            <person name="Saygin H."/>
        </authorList>
    </citation>
    <scope>NUCLEOTIDE SEQUENCE [LARGE SCALE GENOMIC DNA]</scope>
    <source>
        <strain evidence="1 2">GTF31</strain>
    </source>
</reference>
<dbReference type="Proteomes" id="UP000248764">
    <property type="component" value="Unassembled WGS sequence"/>
</dbReference>
<dbReference type="InterPro" id="IPR011990">
    <property type="entry name" value="TPR-like_helical_dom_sf"/>
</dbReference>
<gene>
    <name evidence="1" type="ORF">C1I92_12935</name>
</gene>
<protein>
    <recommendedName>
        <fullName evidence="3">XRE family transcriptional regulator</fullName>
    </recommendedName>
</protein>
<sequence length="392" mass="42115">MSRGELAEAVNEYLWRTTGRRYSLDAHTVARYERGAIGWPSAPYREALRAVLGVAKDADLGFHPTPRGRTTPSRAGRFLAGISIDSPAPTRIGWADVEQVRAAVRAVAASENLFGGGLSCESGMAQLRWAARLLDARGSDEVRNAMHEAVGNLGGVVAYSAFDIAAYRAADQCFEFALWCADEGGSWALRANTLAEMSRKAAHLGDLDGALAMIESARSRPDRVSATARAMMSTLRARLLAVMGRPAEALADIERADAHFAERDPAGDPPWLCYYDAAEHEGSTGKALIPLALAGDRPEVAAPRLRTAIEAHRDDYPRSRAFSRIRLATLTMTAGDPREAAAIGRRAVAEAAPLRSRRLLAELGRLADAARPHTRVGDVADLRADIAELAAP</sequence>
<proteinExistence type="predicted"/>
<dbReference type="EMBL" id="POTW01000026">
    <property type="protein sequence ID" value="PZF83377.1"/>
    <property type="molecule type" value="Genomic_DNA"/>
</dbReference>
<evidence type="ECO:0008006" key="3">
    <source>
        <dbReference type="Google" id="ProtNLM"/>
    </source>
</evidence>
<evidence type="ECO:0000313" key="1">
    <source>
        <dbReference type="EMBL" id="PZF83377.1"/>
    </source>
</evidence>
<comment type="caution">
    <text evidence="1">The sequence shown here is derived from an EMBL/GenBank/DDBJ whole genome shotgun (WGS) entry which is preliminary data.</text>
</comment>
<dbReference type="AlphaFoldDB" id="A0A2W2C5M5"/>
<organism evidence="1 2">
    <name type="scientific">Jiangella anatolica</name>
    <dbReference type="NCBI Taxonomy" id="2670374"/>
    <lineage>
        <taxon>Bacteria</taxon>
        <taxon>Bacillati</taxon>
        <taxon>Actinomycetota</taxon>
        <taxon>Actinomycetes</taxon>
        <taxon>Jiangellales</taxon>
        <taxon>Jiangellaceae</taxon>
        <taxon>Jiangella</taxon>
    </lineage>
</organism>